<name>A0A3L8Q2W1_9GAMM</name>
<dbReference type="SUPFAM" id="SSF48452">
    <property type="entry name" value="TPR-like"/>
    <property type="match status" value="1"/>
</dbReference>
<dbReference type="Gene3D" id="1.25.40.10">
    <property type="entry name" value="Tetratricopeptide repeat domain"/>
    <property type="match status" value="1"/>
</dbReference>
<dbReference type="GO" id="GO:0015031">
    <property type="term" value="P:protein transport"/>
    <property type="evidence" value="ECO:0007669"/>
    <property type="project" value="UniProtKB-UniRule"/>
</dbReference>
<dbReference type="Gene3D" id="3.30.1150.10">
    <property type="match status" value="1"/>
</dbReference>
<dbReference type="Proteomes" id="UP000281474">
    <property type="component" value="Unassembled WGS sequence"/>
</dbReference>
<dbReference type="PANTHER" id="PTHR33446:SF14">
    <property type="entry name" value="PROTEIN TONB"/>
    <property type="match status" value="1"/>
</dbReference>
<dbReference type="InterPro" id="IPR051045">
    <property type="entry name" value="TonB-dependent_transducer"/>
</dbReference>
<dbReference type="GO" id="GO:0005886">
    <property type="term" value="C:plasma membrane"/>
    <property type="evidence" value="ECO:0007669"/>
    <property type="project" value="UniProtKB-SubCell"/>
</dbReference>
<dbReference type="GO" id="GO:0015891">
    <property type="term" value="P:siderophore transport"/>
    <property type="evidence" value="ECO:0007669"/>
    <property type="project" value="InterPro"/>
</dbReference>
<dbReference type="RefSeq" id="WP_121837320.1">
    <property type="nucleotide sequence ID" value="NZ_ML014755.1"/>
</dbReference>
<dbReference type="GO" id="GO:0055085">
    <property type="term" value="P:transmembrane transport"/>
    <property type="evidence" value="ECO:0007669"/>
    <property type="project" value="InterPro"/>
</dbReference>
<dbReference type="OrthoDB" id="1628901at2"/>
<evidence type="ECO:0000259" key="12">
    <source>
        <dbReference type="PROSITE" id="PS52015"/>
    </source>
</evidence>
<comment type="similarity">
    <text evidence="2 10">Belongs to the TonB family.</text>
</comment>
<evidence type="ECO:0000256" key="10">
    <source>
        <dbReference type="RuleBase" id="RU362123"/>
    </source>
</evidence>
<keyword evidence="14" id="KW-1185">Reference proteome</keyword>
<keyword evidence="6" id="KW-0812">Transmembrane</keyword>
<evidence type="ECO:0000313" key="13">
    <source>
        <dbReference type="EMBL" id="RLV61283.1"/>
    </source>
</evidence>
<dbReference type="AlphaFoldDB" id="A0A3L8Q2W1"/>
<accession>A0A3L8Q2W1</accession>
<evidence type="ECO:0000256" key="4">
    <source>
        <dbReference type="ARBA" id="ARBA00022475"/>
    </source>
</evidence>
<dbReference type="NCBIfam" id="TIGR01352">
    <property type="entry name" value="tonB_Cterm"/>
    <property type="match status" value="1"/>
</dbReference>
<evidence type="ECO:0000256" key="2">
    <source>
        <dbReference type="ARBA" id="ARBA00006555"/>
    </source>
</evidence>
<organism evidence="13 14">
    <name type="scientific">Parashewanella curva</name>
    <dbReference type="NCBI Taxonomy" id="2338552"/>
    <lineage>
        <taxon>Bacteria</taxon>
        <taxon>Pseudomonadati</taxon>
        <taxon>Pseudomonadota</taxon>
        <taxon>Gammaproteobacteria</taxon>
        <taxon>Alteromonadales</taxon>
        <taxon>Shewanellaceae</taxon>
        <taxon>Parashewanella</taxon>
    </lineage>
</organism>
<comment type="subcellular location">
    <subcellularLocation>
        <location evidence="1 10">Cell inner membrane</location>
        <topology evidence="1 10">Single-pass membrane protein</topology>
        <orientation evidence="1 10">Periplasmic side</orientation>
    </subcellularLocation>
</comment>
<dbReference type="InterPro" id="IPR003538">
    <property type="entry name" value="TonB"/>
</dbReference>
<keyword evidence="7 10" id="KW-0653">Protein transport</keyword>
<dbReference type="Pfam" id="PF03544">
    <property type="entry name" value="TonB_C"/>
    <property type="match status" value="1"/>
</dbReference>
<dbReference type="GO" id="GO:0031992">
    <property type="term" value="F:energy transducer activity"/>
    <property type="evidence" value="ECO:0007669"/>
    <property type="project" value="InterPro"/>
</dbReference>
<dbReference type="InterPro" id="IPR011990">
    <property type="entry name" value="TPR-like_helical_dom_sf"/>
</dbReference>
<dbReference type="SUPFAM" id="SSF74653">
    <property type="entry name" value="TolA/TonB C-terminal domain"/>
    <property type="match status" value="1"/>
</dbReference>
<dbReference type="InterPro" id="IPR006260">
    <property type="entry name" value="TonB/TolA_C"/>
</dbReference>
<comment type="function">
    <text evidence="10">Interacts with outer membrane receptor proteins that carry out high-affinity binding and energy dependent uptake into the periplasmic space of specific substrates. It could act to transduce energy from the cytoplasmic membrane to specific energy-requiring processes in the outer membrane, resulting in the release into the periplasm of ligands bound by these outer membrane proteins.</text>
</comment>
<dbReference type="PANTHER" id="PTHR33446">
    <property type="entry name" value="PROTEIN TONB-RELATED"/>
    <property type="match status" value="1"/>
</dbReference>
<keyword evidence="4 10" id="KW-1003">Cell membrane</keyword>
<gene>
    <name evidence="13" type="ORF">D5018_02060</name>
</gene>
<comment type="caution">
    <text evidence="13">The sequence shown here is derived from an EMBL/GenBank/DDBJ whole genome shotgun (WGS) entry which is preliminary data.</text>
</comment>
<dbReference type="PRINTS" id="PR01374">
    <property type="entry name" value="TONBPROTEIN"/>
</dbReference>
<dbReference type="PROSITE" id="PS52015">
    <property type="entry name" value="TONB_CTD"/>
    <property type="match status" value="1"/>
</dbReference>
<sequence>MKTWTKTACALAILAISQTAYAEEAPQSQRELFNQAYSQYKEAIAERKNFNAVKFAKQSYLLGKVLYKDSPKDLAALTVNYATSLSNIRQSDKKKRKVTHKKAKALFDEALTIYQGIKPAQTTAIIDTHLKKAKVMPTTGGTKDEIEKALELAEKNGDEVFVAKVKMLAFDTLNRGKYTRHLRGLTIEALDTFQEKLPENAIDRVMAEFNVARIYQDEKKSNKAEKLYLNVIKQFDTLDYSHPFKLGAHSRLISIYEKRGDSDKSTEHCIAIGKMKPWQEDQDPVPLYRTALDYPTNYAMLGKEGHVVLSFTISKSGTVKDIEVLQSEGGRKFEKSAKKMLAEWRYAPKFENGEAVDAKNMKIRLDFTLG</sequence>
<keyword evidence="5 10" id="KW-0997">Cell inner membrane</keyword>
<feature type="chain" id="PRO_5018099322" description="Protein TonB" evidence="11">
    <location>
        <begin position="23"/>
        <end position="370"/>
    </location>
</feature>
<feature type="domain" description="TonB C-terminal" evidence="12">
    <location>
        <begin position="279"/>
        <end position="370"/>
    </location>
</feature>
<evidence type="ECO:0000256" key="6">
    <source>
        <dbReference type="ARBA" id="ARBA00022692"/>
    </source>
</evidence>
<keyword evidence="10" id="KW-0735">Signal-anchor</keyword>
<evidence type="ECO:0000256" key="9">
    <source>
        <dbReference type="ARBA" id="ARBA00023136"/>
    </source>
</evidence>
<evidence type="ECO:0000256" key="7">
    <source>
        <dbReference type="ARBA" id="ARBA00022927"/>
    </source>
</evidence>
<dbReference type="EMBL" id="QZEI01000004">
    <property type="protein sequence ID" value="RLV61283.1"/>
    <property type="molecule type" value="Genomic_DNA"/>
</dbReference>
<dbReference type="InterPro" id="IPR037682">
    <property type="entry name" value="TonB_C"/>
</dbReference>
<proteinExistence type="inferred from homology"/>
<reference evidence="13 14" key="1">
    <citation type="submission" date="2018-09" db="EMBL/GenBank/DDBJ databases">
        <title>Phylogeny of the Shewanellaceae, and recommendation for two new genera, Pseudoshewanella and Parashewanella.</title>
        <authorList>
            <person name="Wang G."/>
        </authorList>
    </citation>
    <scope>NUCLEOTIDE SEQUENCE [LARGE SCALE GENOMIC DNA]</scope>
    <source>
        <strain evidence="13 14">C51</strain>
    </source>
</reference>
<evidence type="ECO:0000256" key="8">
    <source>
        <dbReference type="ARBA" id="ARBA00022989"/>
    </source>
</evidence>
<keyword evidence="9" id="KW-0472">Membrane</keyword>
<feature type="signal peptide" evidence="11">
    <location>
        <begin position="1"/>
        <end position="22"/>
    </location>
</feature>
<evidence type="ECO:0000256" key="11">
    <source>
        <dbReference type="SAM" id="SignalP"/>
    </source>
</evidence>
<keyword evidence="8" id="KW-1133">Transmembrane helix</keyword>
<protein>
    <recommendedName>
        <fullName evidence="10">Protein TonB</fullName>
    </recommendedName>
</protein>
<keyword evidence="3 10" id="KW-0813">Transport</keyword>
<evidence type="ECO:0000256" key="1">
    <source>
        <dbReference type="ARBA" id="ARBA00004383"/>
    </source>
</evidence>
<evidence type="ECO:0000313" key="14">
    <source>
        <dbReference type="Proteomes" id="UP000281474"/>
    </source>
</evidence>
<evidence type="ECO:0000256" key="5">
    <source>
        <dbReference type="ARBA" id="ARBA00022519"/>
    </source>
</evidence>
<keyword evidence="11" id="KW-0732">Signal</keyword>
<evidence type="ECO:0000256" key="3">
    <source>
        <dbReference type="ARBA" id="ARBA00022448"/>
    </source>
</evidence>
<dbReference type="GO" id="GO:0030288">
    <property type="term" value="C:outer membrane-bounded periplasmic space"/>
    <property type="evidence" value="ECO:0007669"/>
    <property type="project" value="InterPro"/>
</dbReference>